<dbReference type="eggNOG" id="ENOG502Z8Y9">
    <property type="taxonomic scope" value="Bacteria"/>
</dbReference>
<feature type="transmembrane region" description="Helical" evidence="1">
    <location>
        <begin position="61"/>
        <end position="78"/>
    </location>
</feature>
<dbReference type="RefSeq" id="WP_013217298.1">
    <property type="nucleotide sequence ID" value="NC_014313.1"/>
</dbReference>
<sequence length="362" mass="38661">MANRRSPDDLQAAVDAGVIDAAQAEKLRAMRGGSTPVIGPDGEPALADEERFRFLNGFNDVFLTIGVLLVAGAVLAATSTTFFGLGWAATMAVGAAMFWALSEILVGRLRAVLPGMVLSILFVLFAAAAVVIQLHWDNLKTSNWDVASELAFWRNPTLVFGIPALVAALVYYLRFRLPFALALIACFGYAVAARSLYDIGVGFSITAIGYGLLVLAVALAYDARDPQRVTRLSDCAFWLHLVAAPLIVSPALMLIKHATNSGATSAIILLTVLLLAIFALAIDRRALLVSSLASFTVAVYDILSGGVGLPDRGGIPISFILTLALVGGFVLLLGVFWHPLRQRLLPFLQSMPFARNLPPARQ</sequence>
<name>D8JXF8_HYPDA</name>
<accession>D8JXF8</accession>
<feature type="transmembrane region" description="Helical" evidence="1">
    <location>
        <begin position="113"/>
        <end position="136"/>
    </location>
</feature>
<keyword evidence="1" id="KW-0472">Membrane</keyword>
<keyword evidence="3" id="KW-1185">Reference proteome</keyword>
<feature type="transmembrane region" description="Helical" evidence="1">
    <location>
        <begin position="84"/>
        <end position="101"/>
    </location>
</feature>
<feature type="transmembrane region" description="Helical" evidence="1">
    <location>
        <begin position="315"/>
        <end position="337"/>
    </location>
</feature>
<dbReference type="OrthoDB" id="9770600at2"/>
<dbReference type="KEGG" id="hdn:Hden_3346"/>
<feature type="transmembrane region" description="Helical" evidence="1">
    <location>
        <begin position="287"/>
        <end position="309"/>
    </location>
</feature>
<feature type="transmembrane region" description="Helical" evidence="1">
    <location>
        <begin position="156"/>
        <end position="173"/>
    </location>
</feature>
<reference evidence="3" key="1">
    <citation type="journal article" date="2011" name="J. Bacteriol.">
        <title>Genome sequences of eight morphologically diverse alphaproteobacteria.</title>
        <authorList>
            <consortium name="US DOE Joint Genome Institute"/>
            <person name="Brown P.J."/>
            <person name="Kysela D.T."/>
            <person name="Buechlein A."/>
            <person name="Hemmerich C."/>
            <person name="Brun Y.V."/>
        </authorList>
    </citation>
    <scope>NUCLEOTIDE SEQUENCE [LARGE SCALE GENOMIC DNA]</scope>
    <source>
        <strain evidence="3">ATCC 51888 / DSM 1869 / NCIB 11706 / TK 0415</strain>
    </source>
</reference>
<dbReference type="STRING" id="582899.Hden_3346"/>
<dbReference type="HOGENOM" id="CLU_831222_0_0_5"/>
<organism evidence="2 3">
    <name type="scientific">Hyphomicrobium denitrificans (strain ATCC 51888 / DSM 1869 / NCIMB 11706 / TK 0415)</name>
    <dbReference type="NCBI Taxonomy" id="582899"/>
    <lineage>
        <taxon>Bacteria</taxon>
        <taxon>Pseudomonadati</taxon>
        <taxon>Pseudomonadota</taxon>
        <taxon>Alphaproteobacteria</taxon>
        <taxon>Hyphomicrobiales</taxon>
        <taxon>Hyphomicrobiaceae</taxon>
        <taxon>Hyphomicrobium</taxon>
    </lineage>
</organism>
<feature type="transmembrane region" description="Helical" evidence="1">
    <location>
        <begin position="180"/>
        <end position="197"/>
    </location>
</feature>
<evidence type="ECO:0000313" key="2">
    <source>
        <dbReference type="EMBL" id="ADJ25139.1"/>
    </source>
</evidence>
<proteinExistence type="predicted"/>
<evidence type="ECO:0000313" key="3">
    <source>
        <dbReference type="Proteomes" id="UP000002033"/>
    </source>
</evidence>
<keyword evidence="1" id="KW-1133">Transmembrane helix</keyword>
<gene>
    <name evidence="2" type="ordered locus">Hden_3346</name>
</gene>
<feature type="transmembrane region" description="Helical" evidence="1">
    <location>
        <begin position="235"/>
        <end position="255"/>
    </location>
</feature>
<keyword evidence="1" id="KW-0812">Transmembrane</keyword>
<feature type="transmembrane region" description="Helical" evidence="1">
    <location>
        <begin position="261"/>
        <end position="280"/>
    </location>
</feature>
<evidence type="ECO:0000256" key="1">
    <source>
        <dbReference type="SAM" id="Phobius"/>
    </source>
</evidence>
<dbReference type="Proteomes" id="UP000002033">
    <property type="component" value="Chromosome"/>
</dbReference>
<dbReference type="EMBL" id="CP002083">
    <property type="protein sequence ID" value="ADJ25139.1"/>
    <property type="molecule type" value="Genomic_DNA"/>
</dbReference>
<dbReference type="AlphaFoldDB" id="D8JXF8"/>
<feature type="transmembrane region" description="Helical" evidence="1">
    <location>
        <begin position="203"/>
        <end position="223"/>
    </location>
</feature>
<evidence type="ECO:0008006" key="4">
    <source>
        <dbReference type="Google" id="ProtNLM"/>
    </source>
</evidence>
<protein>
    <recommendedName>
        <fullName evidence="4">DUF2157 domain-containing protein</fullName>
    </recommendedName>
</protein>